<reference evidence="1 2" key="1">
    <citation type="submission" date="2013-12" db="EMBL/GenBank/DDBJ databases">
        <title>Genome and proteome characterization of Caldibacillus debilis GB1 derived from a cellulolytic aero-tolerant co-culture.</title>
        <authorList>
            <person name="Wushke S.T."/>
            <person name="Zhang X."/>
            <person name="Fristensky B."/>
            <person name="Wilkins J.A."/>
            <person name="Levin D.B."/>
            <person name="Sparling R."/>
        </authorList>
    </citation>
    <scope>NUCLEOTIDE SEQUENCE [LARGE SCALE GENOMIC DNA]</scope>
    <source>
        <strain evidence="1 2">GB1</strain>
    </source>
</reference>
<dbReference type="Proteomes" id="UP000286235">
    <property type="component" value="Unassembled WGS sequence"/>
</dbReference>
<keyword evidence="2" id="KW-1185">Reference proteome</keyword>
<name>A0A420VJ08_9BACI</name>
<accession>A0A420VJ08</accession>
<proteinExistence type="predicted"/>
<gene>
    <name evidence="1" type="ORF">Cdeb_02768</name>
</gene>
<sequence>MLDVFFQMLNDPVEMLDDPSRKAKGMLNVFPKILDKKDLCLNVWQKMLDIVSGMLNHPGTKKMKMLDIPVRESINVEYFFSMLNNKSPMLDT</sequence>
<dbReference type="EMBL" id="AZRV01000006">
    <property type="protein sequence ID" value="RKO63506.1"/>
    <property type="molecule type" value="Genomic_DNA"/>
</dbReference>
<dbReference type="AlphaFoldDB" id="A0A420VJ08"/>
<organism evidence="1 2">
    <name type="scientific">Caldibacillus debilis GB1</name>
    <dbReference type="NCBI Taxonomy" id="1339248"/>
    <lineage>
        <taxon>Bacteria</taxon>
        <taxon>Bacillati</taxon>
        <taxon>Bacillota</taxon>
        <taxon>Bacilli</taxon>
        <taxon>Bacillales</taxon>
        <taxon>Bacillaceae</taxon>
        <taxon>Caldibacillus</taxon>
    </lineage>
</organism>
<evidence type="ECO:0000313" key="1">
    <source>
        <dbReference type="EMBL" id="RKO63506.1"/>
    </source>
</evidence>
<protein>
    <submittedName>
        <fullName evidence="1">Uncharacterized protein</fullName>
    </submittedName>
</protein>
<comment type="caution">
    <text evidence="1">The sequence shown here is derived from an EMBL/GenBank/DDBJ whole genome shotgun (WGS) entry which is preliminary data.</text>
</comment>
<evidence type="ECO:0000313" key="2">
    <source>
        <dbReference type="Proteomes" id="UP000286235"/>
    </source>
</evidence>